<organism evidence="3 4">
    <name type="scientific">Orbilia ellipsospora</name>
    <dbReference type="NCBI Taxonomy" id="2528407"/>
    <lineage>
        <taxon>Eukaryota</taxon>
        <taxon>Fungi</taxon>
        <taxon>Dikarya</taxon>
        <taxon>Ascomycota</taxon>
        <taxon>Pezizomycotina</taxon>
        <taxon>Orbiliomycetes</taxon>
        <taxon>Orbiliales</taxon>
        <taxon>Orbiliaceae</taxon>
        <taxon>Orbilia</taxon>
    </lineage>
</organism>
<dbReference type="InterPro" id="IPR042099">
    <property type="entry name" value="ANL_N_sf"/>
</dbReference>
<protein>
    <recommendedName>
        <fullName evidence="5">Acyl-CoA synthetase</fullName>
    </recommendedName>
</protein>
<dbReference type="AlphaFoldDB" id="A0AAV9X2G1"/>
<dbReference type="Proteomes" id="UP001365542">
    <property type="component" value="Unassembled WGS sequence"/>
</dbReference>
<dbReference type="Gene3D" id="3.40.50.12780">
    <property type="entry name" value="N-terminal domain of ligase-like"/>
    <property type="match status" value="1"/>
</dbReference>
<evidence type="ECO:0000259" key="2">
    <source>
        <dbReference type="Pfam" id="PF13193"/>
    </source>
</evidence>
<comment type="caution">
    <text evidence="3">The sequence shown here is derived from an EMBL/GenBank/DDBJ whole genome shotgun (WGS) entry which is preliminary data.</text>
</comment>
<evidence type="ECO:0008006" key="5">
    <source>
        <dbReference type="Google" id="ProtNLM"/>
    </source>
</evidence>
<feature type="domain" description="AMP-binding enzyme C-terminal" evidence="2">
    <location>
        <begin position="425"/>
        <end position="530"/>
    </location>
</feature>
<evidence type="ECO:0000313" key="4">
    <source>
        <dbReference type="Proteomes" id="UP001365542"/>
    </source>
</evidence>
<keyword evidence="4" id="KW-1185">Reference proteome</keyword>
<dbReference type="InterPro" id="IPR020845">
    <property type="entry name" value="AMP-binding_CS"/>
</dbReference>
<dbReference type="GO" id="GO:0031956">
    <property type="term" value="F:medium-chain fatty acid-CoA ligase activity"/>
    <property type="evidence" value="ECO:0007669"/>
    <property type="project" value="TreeGrafter"/>
</dbReference>
<sequence>MKELGLRPHDRVAVCLGNTVEHVIIFYACAKLGVALVPLNPAYTETQIFGALNHISASCIILSTEISQPYKSPSPTKERLPILLSQSGRSQWEGLPSLNNIILVNNSAKEYEIEDNTGIVWYHEVLARNLKQKFHQNKQLNPTDVINIQFTSGTTSTPKAACLTHTNILNNAHLVGNSMNLCQSDIICCAPPIFHCFGIVLGVLAAMTHGCTILFPSESFNPTAVLDAVSKHKATALYGVPTMFLAEVEGISQRSLDPGLFSSLRTGLIGGSIIAPTLRRRLRTCLNLSNLLNIYGMTESSPVCCMTRLTDDQETHHLTVGSVLPHTQIKIVSPDNPQRTLTKGERGELLISGFLVMKGYWKDPVKTAEALIQEHEQDSDDTNKSSKMWLRTGDEAVMQPSGAIQITGRIKDTIIRGGENIYPSEIENILLQHDLVKSVAVVGLPDSRYGEVVGAFIVPKEGVFVSHACDAALDNFDNVLDKYPALGPMTLDGGFSGEDLRNWVKERLSKNCTPKFVFWISQMPLTASGKIEKYKLKEMGQRLFSGCTGLSQMAAASRDGLNASLDVESKAVDHISHQVPRPLTLTLASQAILARSERVDLIKNSSLGLQ</sequence>
<dbReference type="Gene3D" id="3.30.300.30">
    <property type="match status" value="1"/>
</dbReference>
<reference evidence="3 4" key="1">
    <citation type="submission" date="2019-10" db="EMBL/GenBank/DDBJ databases">
        <authorList>
            <person name="Palmer J.M."/>
        </authorList>
    </citation>
    <scope>NUCLEOTIDE SEQUENCE [LARGE SCALE GENOMIC DNA]</scope>
    <source>
        <strain evidence="3 4">TWF694</strain>
    </source>
</reference>
<evidence type="ECO:0000259" key="1">
    <source>
        <dbReference type="Pfam" id="PF00501"/>
    </source>
</evidence>
<dbReference type="Pfam" id="PF00501">
    <property type="entry name" value="AMP-binding"/>
    <property type="match status" value="1"/>
</dbReference>
<dbReference type="PANTHER" id="PTHR43201:SF30">
    <property type="entry name" value="AMP-DEPENDENT SYNTHETASE_LIGASE DOMAIN-CONTAINING PROTEIN"/>
    <property type="match status" value="1"/>
</dbReference>
<name>A0AAV9X2G1_9PEZI</name>
<dbReference type="Pfam" id="PF13193">
    <property type="entry name" value="AMP-binding_C"/>
    <property type="match status" value="1"/>
</dbReference>
<evidence type="ECO:0000313" key="3">
    <source>
        <dbReference type="EMBL" id="KAK6533651.1"/>
    </source>
</evidence>
<dbReference type="InterPro" id="IPR045851">
    <property type="entry name" value="AMP-bd_C_sf"/>
</dbReference>
<dbReference type="GO" id="GO:0006631">
    <property type="term" value="P:fatty acid metabolic process"/>
    <property type="evidence" value="ECO:0007669"/>
    <property type="project" value="TreeGrafter"/>
</dbReference>
<dbReference type="SUPFAM" id="SSF56801">
    <property type="entry name" value="Acetyl-CoA synthetase-like"/>
    <property type="match status" value="1"/>
</dbReference>
<accession>A0AAV9X2G1</accession>
<gene>
    <name evidence="3" type="ORF">TWF694_002585</name>
</gene>
<feature type="domain" description="AMP-dependent synthetase/ligase" evidence="1">
    <location>
        <begin position="2"/>
        <end position="361"/>
    </location>
</feature>
<dbReference type="PROSITE" id="PS00455">
    <property type="entry name" value="AMP_BINDING"/>
    <property type="match status" value="1"/>
</dbReference>
<dbReference type="EMBL" id="JAVHJO010000011">
    <property type="protein sequence ID" value="KAK6533651.1"/>
    <property type="molecule type" value="Genomic_DNA"/>
</dbReference>
<dbReference type="PANTHER" id="PTHR43201">
    <property type="entry name" value="ACYL-COA SYNTHETASE"/>
    <property type="match status" value="1"/>
</dbReference>
<proteinExistence type="predicted"/>
<dbReference type="InterPro" id="IPR025110">
    <property type="entry name" value="AMP-bd_C"/>
</dbReference>
<dbReference type="InterPro" id="IPR000873">
    <property type="entry name" value="AMP-dep_synth/lig_dom"/>
</dbReference>